<sequence length="437" mass="48751">MASILRPLSASISSSSSFALCRPLLRSAYLAAAPSATRLISTSSLFSLHGKEEKKKKVRPRGFNFPLLVRDFVQEGLYGKGGYFSTAELIFKSEPLDFTGMLGETEYKRELAKLYRESDVGWTTPVEIFKPWYGRAIANYITSSAEDEDIVIYEIGGGRGRLLIDTVEYLRQHAPHRLSRLDYNIIDISTAMINDVKAKIEADMKGRVTLHNLSALEWKKREDRKCFVVALEVLSNFPSDKIVVTNNEVEEVHVEFSSDDGLIERRWPLRDNKLKYALDAASFVEYTKRGGGGGLSSLLSRVMGASAGAEGYIPTNIVQLFAILKSKFPNSKVIFPDFDRFQSPCTGYCAPVVQLKKGGKTQMFSSYLAAASKVCDVMFPLDFPAICEAYSNVTGKEGQVVTTEDFMLKYGELDNTMTLSGYNPLIDDYENTKFLLS</sequence>
<dbReference type="InterPro" id="IPR003788">
    <property type="entry name" value="NDUFAF7"/>
</dbReference>
<dbReference type="InterPro" id="IPR038375">
    <property type="entry name" value="NDUFAF7_sf"/>
</dbReference>
<keyword evidence="4 7" id="KW-0808">Transferase</keyword>
<evidence type="ECO:0000256" key="1">
    <source>
        <dbReference type="ARBA" id="ARBA00004173"/>
    </source>
</evidence>
<comment type="function">
    <text evidence="7">Arginine methyltransferase involved in the assembly or stability of mitochondrial NADH:ubiquinone oxidoreductase complex (complex I).</text>
</comment>
<dbReference type="AlphaFoldDB" id="A0A7S3GLW8"/>
<dbReference type="GO" id="GO:0005739">
    <property type="term" value="C:mitochondrion"/>
    <property type="evidence" value="ECO:0007669"/>
    <property type="project" value="UniProtKB-SubCell"/>
</dbReference>
<accession>A0A7S3GLW8</accession>
<dbReference type="GO" id="GO:0035243">
    <property type="term" value="F:protein-arginine omega-N symmetric methyltransferase activity"/>
    <property type="evidence" value="ECO:0007669"/>
    <property type="project" value="UniProtKB-EC"/>
</dbReference>
<dbReference type="Gene3D" id="3.40.50.12710">
    <property type="match status" value="1"/>
</dbReference>
<evidence type="ECO:0000256" key="7">
    <source>
        <dbReference type="RuleBase" id="RU364114"/>
    </source>
</evidence>
<gene>
    <name evidence="8" type="ORF">PBIL07802_LOCUS32830</name>
</gene>
<comment type="similarity">
    <text evidence="2 7">Belongs to the NDUFAF7 family.</text>
</comment>
<name>A0A7S3GLW8_9EUKA</name>
<proteinExistence type="inferred from homology"/>
<dbReference type="EMBL" id="HBIB01049713">
    <property type="protein sequence ID" value="CAE0270475.1"/>
    <property type="molecule type" value="Transcribed_RNA"/>
</dbReference>
<evidence type="ECO:0000256" key="6">
    <source>
        <dbReference type="ARBA" id="ARBA00048612"/>
    </source>
</evidence>
<keyword evidence="3 7" id="KW-0489">Methyltransferase</keyword>
<dbReference type="PANTHER" id="PTHR12049">
    <property type="entry name" value="PROTEIN ARGININE METHYLTRANSFERASE NDUFAF7, MITOCHONDRIAL"/>
    <property type="match status" value="1"/>
</dbReference>
<comment type="subcellular location">
    <subcellularLocation>
        <location evidence="1 7">Mitochondrion</location>
    </subcellularLocation>
</comment>
<evidence type="ECO:0000256" key="5">
    <source>
        <dbReference type="ARBA" id="ARBA00023128"/>
    </source>
</evidence>
<dbReference type="EC" id="2.1.1.320" evidence="7"/>
<evidence type="ECO:0000256" key="2">
    <source>
        <dbReference type="ARBA" id="ARBA00005891"/>
    </source>
</evidence>
<evidence type="ECO:0000256" key="3">
    <source>
        <dbReference type="ARBA" id="ARBA00022603"/>
    </source>
</evidence>
<protein>
    <recommendedName>
        <fullName evidence="7">Protein arginine methyltransferase NDUFAF7</fullName>
        <ecNumber evidence="7">2.1.1.320</ecNumber>
    </recommendedName>
</protein>
<keyword evidence="5 7" id="KW-0496">Mitochondrion</keyword>
<dbReference type="Pfam" id="PF02636">
    <property type="entry name" value="Methyltransf_28"/>
    <property type="match status" value="1"/>
</dbReference>
<dbReference type="PANTHER" id="PTHR12049:SF5">
    <property type="entry name" value="PROTEIN ARGININE METHYLTRANSFERASE NDUFAF7 HOMOLOG, MITOCHONDRIAL"/>
    <property type="match status" value="1"/>
</dbReference>
<dbReference type="SUPFAM" id="SSF53335">
    <property type="entry name" value="S-adenosyl-L-methionine-dependent methyltransferases"/>
    <property type="match status" value="1"/>
</dbReference>
<reference evidence="8" key="1">
    <citation type="submission" date="2021-01" db="EMBL/GenBank/DDBJ databases">
        <authorList>
            <person name="Corre E."/>
            <person name="Pelletier E."/>
            <person name="Niang G."/>
            <person name="Scheremetjew M."/>
            <person name="Finn R."/>
            <person name="Kale V."/>
            <person name="Holt S."/>
            <person name="Cochrane G."/>
            <person name="Meng A."/>
            <person name="Brown T."/>
            <person name="Cohen L."/>
        </authorList>
    </citation>
    <scope>NUCLEOTIDE SEQUENCE</scope>
    <source>
        <strain evidence="8">NIES-2562</strain>
    </source>
</reference>
<organism evidence="8">
    <name type="scientific">Palpitomonas bilix</name>
    <dbReference type="NCBI Taxonomy" id="652834"/>
    <lineage>
        <taxon>Eukaryota</taxon>
        <taxon>Eukaryota incertae sedis</taxon>
    </lineage>
</organism>
<dbReference type="InterPro" id="IPR029063">
    <property type="entry name" value="SAM-dependent_MTases_sf"/>
</dbReference>
<dbReference type="GO" id="GO:0032259">
    <property type="term" value="P:methylation"/>
    <property type="evidence" value="ECO:0007669"/>
    <property type="project" value="UniProtKB-KW"/>
</dbReference>
<comment type="catalytic activity">
    <reaction evidence="6 7">
        <text>L-arginyl-[protein] + 2 S-adenosyl-L-methionine = N(omega),N(omega)'-dimethyl-L-arginyl-[protein] + 2 S-adenosyl-L-homocysteine + 2 H(+)</text>
        <dbReference type="Rhea" id="RHEA:48108"/>
        <dbReference type="Rhea" id="RHEA-COMP:10532"/>
        <dbReference type="Rhea" id="RHEA-COMP:11992"/>
        <dbReference type="ChEBI" id="CHEBI:15378"/>
        <dbReference type="ChEBI" id="CHEBI:29965"/>
        <dbReference type="ChEBI" id="CHEBI:57856"/>
        <dbReference type="ChEBI" id="CHEBI:59789"/>
        <dbReference type="ChEBI" id="CHEBI:88221"/>
        <dbReference type="EC" id="2.1.1.320"/>
    </reaction>
</comment>
<evidence type="ECO:0000313" key="8">
    <source>
        <dbReference type="EMBL" id="CAE0270475.1"/>
    </source>
</evidence>
<evidence type="ECO:0000256" key="4">
    <source>
        <dbReference type="ARBA" id="ARBA00022679"/>
    </source>
</evidence>